<organism evidence="1">
    <name type="scientific">Candidatus Kentrum sp. FW</name>
    <dbReference type="NCBI Taxonomy" id="2126338"/>
    <lineage>
        <taxon>Bacteria</taxon>
        <taxon>Pseudomonadati</taxon>
        <taxon>Pseudomonadota</taxon>
        <taxon>Gammaproteobacteria</taxon>
        <taxon>Candidatus Kentrum</taxon>
    </lineage>
</organism>
<gene>
    <name evidence="1" type="ORF">BECKFW1821A_GA0114235_10204</name>
</gene>
<proteinExistence type="predicted"/>
<dbReference type="AlphaFoldDB" id="A0A450S960"/>
<accession>A0A450S960</accession>
<reference evidence="1" key="1">
    <citation type="submission" date="2019-02" db="EMBL/GenBank/DDBJ databases">
        <authorList>
            <person name="Gruber-Vodicka R. H."/>
            <person name="Seah K. B. B."/>
        </authorList>
    </citation>
    <scope>NUCLEOTIDE SEQUENCE</scope>
    <source>
        <strain evidence="1">BECK_BZ15</strain>
    </source>
</reference>
<protein>
    <submittedName>
        <fullName evidence="1">Uncharacterized protein</fullName>
    </submittedName>
</protein>
<name>A0A450S960_9GAMM</name>
<sequence length="110" mass="12624">MVTARRQVETLAPAREQYRHGQSLLADRNALEELSAGIDSYRERRRIGLLEQHIETLDTRADGLEGEIGQRQGTFDNHTRVLRELERIAWNIARQALQGAVSYRSLHYPG</sequence>
<dbReference type="EMBL" id="CAADEW010000020">
    <property type="protein sequence ID" value="VFJ48504.1"/>
    <property type="molecule type" value="Genomic_DNA"/>
</dbReference>
<evidence type="ECO:0000313" key="1">
    <source>
        <dbReference type="EMBL" id="VFJ48504.1"/>
    </source>
</evidence>